<feature type="region of interest" description="Disordered" evidence="1">
    <location>
        <begin position="1"/>
        <end position="115"/>
    </location>
</feature>
<evidence type="ECO:0000313" key="2">
    <source>
        <dbReference type="EMBL" id="KAJ1084475.1"/>
    </source>
</evidence>
<comment type="caution">
    <text evidence="2">The sequence shown here is derived from an EMBL/GenBank/DDBJ whole genome shotgun (WGS) entry which is preliminary data.</text>
</comment>
<reference evidence="2" key="1">
    <citation type="journal article" date="2022" name="bioRxiv">
        <title>Sequencing and chromosome-scale assembly of the giantPleurodeles waltlgenome.</title>
        <authorList>
            <person name="Brown T."/>
            <person name="Elewa A."/>
            <person name="Iarovenko S."/>
            <person name="Subramanian E."/>
            <person name="Araus A.J."/>
            <person name="Petzold A."/>
            <person name="Susuki M."/>
            <person name="Suzuki K.-i.T."/>
            <person name="Hayashi T."/>
            <person name="Toyoda A."/>
            <person name="Oliveira C."/>
            <person name="Osipova E."/>
            <person name="Leigh N.D."/>
            <person name="Simon A."/>
            <person name="Yun M.H."/>
        </authorList>
    </citation>
    <scope>NUCLEOTIDE SEQUENCE</scope>
    <source>
        <strain evidence="2">20211129_DDA</strain>
        <tissue evidence="2">Liver</tissue>
    </source>
</reference>
<dbReference type="EMBL" id="JANPWB010000016">
    <property type="protein sequence ID" value="KAJ1084475.1"/>
    <property type="molecule type" value="Genomic_DNA"/>
</dbReference>
<sequence>MLTGASSRRSGPHPILRAAPPSRPAPGAEPRFIRGRGPGPRRRAQVRPRPPLRAAAAPRRPARDGRFSAAPPLGELSGSVRQRLARRPAGPQPPRRPDQPGTLRDPLRGGKTASP</sequence>
<dbReference type="Proteomes" id="UP001066276">
    <property type="component" value="Chromosome 12"/>
</dbReference>
<proteinExistence type="predicted"/>
<evidence type="ECO:0000313" key="3">
    <source>
        <dbReference type="Proteomes" id="UP001066276"/>
    </source>
</evidence>
<name>A0AAV7L1Z0_PLEWA</name>
<protein>
    <submittedName>
        <fullName evidence="2">Uncharacterized protein</fullName>
    </submittedName>
</protein>
<feature type="compositionally biased region" description="Low complexity" evidence="1">
    <location>
        <begin position="14"/>
        <end position="30"/>
    </location>
</feature>
<evidence type="ECO:0000256" key="1">
    <source>
        <dbReference type="SAM" id="MobiDB-lite"/>
    </source>
</evidence>
<dbReference type="AlphaFoldDB" id="A0AAV7L1Z0"/>
<accession>A0AAV7L1Z0</accession>
<keyword evidence="3" id="KW-1185">Reference proteome</keyword>
<gene>
    <name evidence="2" type="ORF">NDU88_004622</name>
</gene>
<organism evidence="2 3">
    <name type="scientific">Pleurodeles waltl</name>
    <name type="common">Iberian ribbed newt</name>
    <dbReference type="NCBI Taxonomy" id="8319"/>
    <lineage>
        <taxon>Eukaryota</taxon>
        <taxon>Metazoa</taxon>
        <taxon>Chordata</taxon>
        <taxon>Craniata</taxon>
        <taxon>Vertebrata</taxon>
        <taxon>Euteleostomi</taxon>
        <taxon>Amphibia</taxon>
        <taxon>Batrachia</taxon>
        <taxon>Caudata</taxon>
        <taxon>Salamandroidea</taxon>
        <taxon>Salamandridae</taxon>
        <taxon>Pleurodelinae</taxon>
        <taxon>Pleurodeles</taxon>
    </lineage>
</organism>